<dbReference type="EMBL" id="JXTC01000713">
    <property type="protein sequence ID" value="PON39579.1"/>
    <property type="molecule type" value="Genomic_DNA"/>
</dbReference>
<dbReference type="InParanoid" id="A0A2P5ASS3"/>
<proteinExistence type="predicted"/>
<reference evidence="2" key="1">
    <citation type="submission" date="2016-06" db="EMBL/GenBank/DDBJ databases">
        <title>Parallel loss of symbiosis genes in relatives of nitrogen-fixing non-legume Parasponia.</title>
        <authorList>
            <person name="Van Velzen R."/>
            <person name="Holmer R."/>
            <person name="Bu F."/>
            <person name="Rutten L."/>
            <person name="Van Zeijl A."/>
            <person name="Liu W."/>
            <person name="Santuari L."/>
            <person name="Cao Q."/>
            <person name="Sharma T."/>
            <person name="Shen D."/>
            <person name="Roswanjaya Y."/>
            <person name="Wardhani T."/>
            <person name="Kalhor M.S."/>
            <person name="Jansen J."/>
            <person name="Van den Hoogen J."/>
            <person name="Gungor B."/>
            <person name="Hartog M."/>
            <person name="Hontelez J."/>
            <person name="Verver J."/>
            <person name="Yang W.-C."/>
            <person name="Schijlen E."/>
            <person name="Repin R."/>
            <person name="Schilthuizen M."/>
            <person name="Schranz E."/>
            <person name="Heidstra R."/>
            <person name="Miyata K."/>
            <person name="Fedorova E."/>
            <person name="Kohlen W."/>
            <person name="Bisseling T."/>
            <person name="Smit S."/>
            <person name="Geurts R."/>
        </authorList>
    </citation>
    <scope>NUCLEOTIDE SEQUENCE [LARGE SCALE GENOMIC DNA]</scope>
    <source>
        <strain evidence="2">cv. RG33-2</strain>
    </source>
</reference>
<keyword evidence="2" id="KW-1185">Reference proteome</keyword>
<comment type="caution">
    <text evidence="1">The sequence shown here is derived from an EMBL/GenBank/DDBJ whole genome shotgun (WGS) entry which is preliminary data.</text>
</comment>
<organism evidence="1 2">
    <name type="scientific">Trema orientale</name>
    <name type="common">Charcoal tree</name>
    <name type="synonym">Celtis orientalis</name>
    <dbReference type="NCBI Taxonomy" id="63057"/>
    <lineage>
        <taxon>Eukaryota</taxon>
        <taxon>Viridiplantae</taxon>
        <taxon>Streptophyta</taxon>
        <taxon>Embryophyta</taxon>
        <taxon>Tracheophyta</taxon>
        <taxon>Spermatophyta</taxon>
        <taxon>Magnoliopsida</taxon>
        <taxon>eudicotyledons</taxon>
        <taxon>Gunneridae</taxon>
        <taxon>Pentapetalae</taxon>
        <taxon>rosids</taxon>
        <taxon>fabids</taxon>
        <taxon>Rosales</taxon>
        <taxon>Cannabaceae</taxon>
        <taxon>Trema</taxon>
    </lineage>
</organism>
<dbReference type="OrthoDB" id="10346612at2759"/>
<gene>
    <name evidence="1" type="ORF">TorRG33x02_342330</name>
</gene>
<sequence>MHRLNVQNSQHTLLKHARTLGTPSLGPSIPGMKSILGPIQLKGLTMVNSRPFSAPSAINIKKVSQGSYTTNTNLRVRYDEWLTNHKSASQSVASHMHRTISASQ</sequence>
<accession>A0A2P5ASS3</accession>
<name>A0A2P5ASS3_TREOI</name>
<protein>
    <submittedName>
        <fullName evidence="1">Uncharacterized protein</fullName>
    </submittedName>
</protein>
<evidence type="ECO:0000313" key="2">
    <source>
        <dbReference type="Proteomes" id="UP000237000"/>
    </source>
</evidence>
<evidence type="ECO:0000313" key="1">
    <source>
        <dbReference type="EMBL" id="PON39579.1"/>
    </source>
</evidence>
<dbReference type="AlphaFoldDB" id="A0A2P5ASS3"/>
<dbReference type="Proteomes" id="UP000237000">
    <property type="component" value="Unassembled WGS sequence"/>
</dbReference>